<dbReference type="Proteomes" id="UP000236333">
    <property type="component" value="Unassembled WGS sequence"/>
</dbReference>
<feature type="region of interest" description="Disordered" evidence="1">
    <location>
        <begin position="1"/>
        <end position="88"/>
    </location>
</feature>
<evidence type="ECO:0000313" key="3">
    <source>
        <dbReference type="Proteomes" id="UP000236333"/>
    </source>
</evidence>
<accession>A0A2J8A1A2</accession>
<gene>
    <name evidence="2" type="ORF">TSOC_007321</name>
</gene>
<evidence type="ECO:0000313" key="2">
    <source>
        <dbReference type="EMBL" id="PNH06301.1"/>
    </source>
</evidence>
<dbReference type="EMBL" id="PGGS01000244">
    <property type="protein sequence ID" value="PNH06301.1"/>
    <property type="molecule type" value="Genomic_DNA"/>
</dbReference>
<name>A0A2J8A1A2_9CHLO</name>
<feature type="compositionally biased region" description="Polar residues" evidence="1">
    <location>
        <begin position="69"/>
        <end position="88"/>
    </location>
</feature>
<sequence length="320" mass="33998">MIPTARSRAPRAVPPPPAPAAPTRLLSHHRPLLRAEHLRTRSTHAASAPPPSELGSPTASVADPAASTWDPSQEPSTSGQGAPLSGSASSVPRRICIFVEPSPFTYVSGYKNRFTTMIKYLVESHASSSRASGAAALLAAATLAFTAMPALDPAAVLLGPAFADEEVSEAQLTPYERRQLEFQRRRDVLRQAREQAEARSGGEAAVAASAEADAKVEAANGAEPPGGGRCLVAEPEPGHGDNHDDDIIINNYLYRSRIGMRAREEVGKWDWRAATRHLLNVQYPMAVAAAAAAYGKALGDIAQKALVQQQQQQALTPRVV</sequence>
<comment type="caution">
    <text evidence="2">The sequence shown here is derived from an EMBL/GenBank/DDBJ whole genome shotgun (WGS) entry which is preliminary data.</text>
</comment>
<feature type="compositionally biased region" description="Low complexity" evidence="1">
    <location>
        <begin position="1"/>
        <end position="11"/>
    </location>
</feature>
<dbReference type="AlphaFoldDB" id="A0A2J8A1A2"/>
<feature type="region of interest" description="Disordered" evidence="1">
    <location>
        <begin position="217"/>
        <end position="244"/>
    </location>
</feature>
<evidence type="ECO:0000256" key="1">
    <source>
        <dbReference type="SAM" id="MobiDB-lite"/>
    </source>
</evidence>
<keyword evidence="3" id="KW-1185">Reference proteome</keyword>
<protein>
    <submittedName>
        <fullName evidence="2">Uncharacterized protein</fullName>
    </submittedName>
</protein>
<proteinExistence type="predicted"/>
<dbReference type="OrthoDB" id="443318at2759"/>
<organism evidence="2 3">
    <name type="scientific">Tetrabaena socialis</name>
    <dbReference type="NCBI Taxonomy" id="47790"/>
    <lineage>
        <taxon>Eukaryota</taxon>
        <taxon>Viridiplantae</taxon>
        <taxon>Chlorophyta</taxon>
        <taxon>core chlorophytes</taxon>
        <taxon>Chlorophyceae</taxon>
        <taxon>CS clade</taxon>
        <taxon>Chlamydomonadales</taxon>
        <taxon>Tetrabaenaceae</taxon>
        <taxon>Tetrabaena</taxon>
    </lineage>
</organism>
<reference evidence="2 3" key="1">
    <citation type="journal article" date="2017" name="Mol. Biol. Evol.">
        <title>The 4-celled Tetrabaena socialis nuclear genome reveals the essential components for genetic control of cell number at the origin of multicellularity in the volvocine lineage.</title>
        <authorList>
            <person name="Featherston J."/>
            <person name="Arakaki Y."/>
            <person name="Hanschen E.R."/>
            <person name="Ferris P.J."/>
            <person name="Michod R.E."/>
            <person name="Olson B.J.S.C."/>
            <person name="Nozaki H."/>
            <person name="Durand P.M."/>
        </authorList>
    </citation>
    <scope>NUCLEOTIDE SEQUENCE [LARGE SCALE GENOMIC DNA]</scope>
    <source>
        <strain evidence="2 3">NIES-571</strain>
    </source>
</reference>